<dbReference type="InterPro" id="IPR051534">
    <property type="entry name" value="CBASS_pafABC_assoc_protein"/>
</dbReference>
<dbReference type="InterPro" id="IPR001034">
    <property type="entry name" value="DeoR_HTH"/>
</dbReference>
<dbReference type="PANTHER" id="PTHR34580:SF3">
    <property type="entry name" value="PROTEIN PAFB"/>
    <property type="match status" value="1"/>
</dbReference>
<gene>
    <name evidence="4" type="ORF">KAK11_10675</name>
</gene>
<dbReference type="PROSITE" id="PS52050">
    <property type="entry name" value="WYL"/>
    <property type="match status" value="1"/>
</dbReference>
<dbReference type="Proteomes" id="UP000672097">
    <property type="component" value="Unassembled WGS sequence"/>
</dbReference>
<protein>
    <submittedName>
        <fullName evidence="4">Transcriptional regulator</fullName>
    </submittedName>
</protein>
<comment type="caution">
    <text evidence="4">The sequence shown here is derived from an EMBL/GenBank/DDBJ whole genome shotgun (WGS) entry which is preliminary data.</text>
</comment>
<dbReference type="Pfam" id="PF25583">
    <property type="entry name" value="WCX"/>
    <property type="match status" value="1"/>
</dbReference>
<evidence type="ECO:0000256" key="1">
    <source>
        <dbReference type="ARBA" id="ARBA00023015"/>
    </source>
</evidence>
<dbReference type="SUPFAM" id="SSF46785">
    <property type="entry name" value="Winged helix' DNA-binding domain"/>
    <property type="match status" value="1"/>
</dbReference>
<proteinExistence type="predicted"/>
<sequence length="329" mass="37323">MDRTERFYRIELLIKSRGGVSFEALQAELEVSRATLKRDLQYLRDRMDAPIVYDRYDNVYRFGDGAGAGSSATATTHELPGVWFNEAEIHALLTMHQLIAGLDAGGVLGRHLQPLLDKLHGMLGTSEGESRELLRRVRVISPARRPVPSQWFERVGSALLKRERLEMLYFTRARRSESQREVSPQRLTYYRNTWYLDAWCHRSEGLRRFALDAVRSVRVLPARAKDVALKTVQAELDGGYGIFSGKALQTATLRFTPEAAQWVAAEEWHPQQSLRWLDDGHLEMKLPFTDPTELAMDLLRHGPQVQVLAPAGLAKLVAQQARETAALYA</sequence>
<dbReference type="PANTHER" id="PTHR34580">
    <property type="match status" value="1"/>
</dbReference>
<dbReference type="InterPro" id="IPR057727">
    <property type="entry name" value="WCX_dom"/>
</dbReference>
<accession>A0ABS5DXJ2</accession>
<dbReference type="Gene3D" id="1.10.10.10">
    <property type="entry name" value="Winged helix-like DNA-binding domain superfamily/Winged helix DNA-binding domain"/>
    <property type="match status" value="1"/>
</dbReference>
<keyword evidence="2" id="KW-0804">Transcription</keyword>
<dbReference type="Pfam" id="PF08279">
    <property type="entry name" value="HTH_11"/>
    <property type="match status" value="1"/>
</dbReference>
<name>A0ABS5DXJ2_9BURK</name>
<reference evidence="4 5" key="1">
    <citation type="submission" date="2021-04" db="EMBL/GenBank/DDBJ databases">
        <title>The genome sequence of type strain Ideonella paludis KCTC 32238.</title>
        <authorList>
            <person name="Liu Y."/>
        </authorList>
    </citation>
    <scope>NUCLEOTIDE SEQUENCE [LARGE SCALE GENOMIC DNA]</scope>
    <source>
        <strain evidence="4 5">KCTC 32238</strain>
    </source>
</reference>
<dbReference type="InterPro" id="IPR036390">
    <property type="entry name" value="WH_DNA-bd_sf"/>
</dbReference>
<dbReference type="RefSeq" id="WP_210809088.1">
    <property type="nucleotide sequence ID" value="NZ_JAGQDG010000004.1"/>
</dbReference>
<keyword evidence="5" id="KW-1185">Reference proteome</keyword>
<dbReference type="InterPro" id="IPR026881">
    <property type="entry name" value="WYL_dom"/>
</dbReference>
<keyword evidence="1" id="KW-0805">Transcription regulation</keyword>
<evidence type="ECO:0000256" key="2">
    <source>
        <dbReference type="ARBA" id="ARBA00023163"/>
    </source>
</evidence>
<dbReference type="PROSITE" id="PS51000">
    <property type="entry name" value="HTH_DEOR_2"/>
    <property type="match status" value="1"/>
</dbReference>
<dbReference type="Pfam" id="PF13280">
    <property type="entry name" value="WYL"/>
    <property type="match status" value="1"/>
</dbReference>
<organism evidence="4 5">
    <name type="scientific">Ideonella paludis</name>
    <dbReference type="NCBI Taxonomy" id="1233411"/>
    <lineage>
        <taxon>Bacteria</taxon>
        <taxon>Pseudomonadati</taxon>
        <taxon>Pseudomonadota</taxon>
        <taxon>Betaproteobacteria</taxon>
        <taxon>Burkholderiales</taxon>
        <taxon>Sphaerotilaceae</taxon>
        <taxon>Ideonella</taxon>
    </lineage>
</organism>
<dbReference type="InterPro" id="IPR013196">
    <property type="entry name" value="HTH_11"/>
</dbReference>
<dbReference type="InterPro" id="IPR036388">
    <property type="entry name" value="WH-like_DNA-bd_sf"/>
</dbReference>
<evidence type="ECO:0000313" key="4">
    <source>
        <dbReference type="EMBL" id="MBQ0935794.1"/>
    </source>
</evidence>
<dbReference type="EMBL" id="JAGQDG010000004">
    <property type="protein sequence ID" value="MBQ0935794.1"/>
    <property type="molecule type" value="Genomic_DNA"/>
</dbReference>
<evidence type="ECO:0000259" key="3">
    <source>
        <dbReference type="PROSITE" id="PS51000"/>
    </source>
</evidence>
<evidence type="ECO:0000313" key="5">
    <source>
        <dbReference type="Proteomes" id="UP000672097"/>
    </source>
</evidence>
<feature type="domain" description="HTH deoR-type" evidence="3">
    <location>
        <begin position="3"/>
        <end position="68"/>
    </location>
</feature>